<protein>
    <submittedName>
        <fullName evidence="1">Uncharacterized protein</fullName>
    </submittedName>
</protein>
<keyword evidence="2" id="KW-1185">Reference proteome</keyword>
<evidence type="ECO:0000313" key="1">
    <source>
        <dbReference type="EMBL" id="PXF45625.1"/>
    </source>
</evidence>
<sequence length="67" mass="7659">MVAKAAGLDIPSYVPYAAVQENEDEEICSIEELTLVEGREFFHQELGQDVEVHVQSADWMHGDHCRW</sequence>
<reference evidence="1 2" key="1">
    <citation type="journal article" date="2018" name="Mol. Biol. Evol.">
        <title>Analysis of the draft genome of the red seaweed Gracilariopsis chorda provides insights into genome size evolution in Rhodophyta.</title>
        <authorList>
            <person name="Lee J."/>
            <person name="Yang E.C."/>
            <person name="Graf L."/>
            <person name="Yang J.H."/>
            <person name="Qiu H."/>
            <person name="Zel Zion U."/>
            <person name="Chan C.X."/>
            <person name="Stephens T.G."/>
            <person name="Weber A.P.M."/>
            <person name="Boo G.H."/>
            <person name="Boo S.M."/>
            <person name="Kim K.M."/>
            <person name="Shin Y."/>
            <person name="Jung M."/>
            <person name="Lee S.J."/>
            <person name="Yim H.S."/>
            <person name="Lee J.H."/>
            <person name="Bhattacharya D."/>
            <person name="Yoon H.S."/>
        </authorList>
    </citation>
    <scope>NUCLEOTIDE SEQUENCE [LARGE SCALE GENOMIC DNA]</scope>
    <source>
        <strain evidence="1 2">SKKU-2015</strain>
        <tissue evidence="1">Whole body</tissue>
    </source>
</reference>
<dbReference type="EMBL" id="NBIV01000056">
    <property type="protein sequence ID" value="PXF45625.1"/>
    <property type="molecule type" value="Genomic_DNA"/>
</dbReference>
<evidence type="ECO:0000313" key="2">
    <source>
        <dbReference type="Proteomes" id="UP000247409"/>
    </source>
</evidence>
<gene>
    <name evidence="1" type="ORF">BWQ96_04630</name>
</gene>
<organism evidence="1 2">
    <name type="scientific">Gracilariopsis chorda</name>
    <dbReference type="NCBI Taxonomy" id="448386"/>
    <lineage>
        <taxon>Eukaryota</taxon>
        <taxon>Rhodophyta</taxon>
        <taxon>Florideophyceae</taxon>
        <taxon>Rhodymeniophycidae</taxon>
        <taxon>Gracilariales</taxon>
        <taxon>Gracilariaceae</taxon>
        <taxon>Gracilariopsis</taxon>
    </lineage>
</organism>
<accession>A0A2V3IU41</accession>
<comment type="caution">
    <text evidence="1">The sequence shown here is derived from an EMBL/GenBank/DDBJ whole genome shotgun (WGS) entry which is preliminary data.</text>
</comment>
<dbReference type="Proteomes" id="UP000247409">
    <property type="component" value="Unassembled WGS sequence"/>
</dbReference>
<dbReference type="AlphaFoldDB" id="A0A2V3IU41"/>
<proteinExistence type="predicted"/>
<name>A0A2V3IU41_9FLOR</name>